<dbReference type="eggNOG" id="KOG0549">
    <property type="taxonomic scope" value="Eukaryota"/>
</dbReference>
<dbReference type="STRING" id="400682.A0A1X7TQY7"/>
<feature type="compositionally biased region" description="Basic and acidic residues" evidence="2">
    <location>
        <begin position="403"/>
        <end position="424"/>
    </location>
</feature>
<dbReference type="eggNOG" id="KOG4725">
    <property type="taxonomic scope" value="Eukaryota"/>
</dbReference>
<dbReference type="InParanoid" id="A0A1X7TQY7"/>
<organism evidence="4">
    <name type="scientific">Amphimedon queenslandica</name>
    <name type="common">Sponge</name>
    <dbReference type="NCBI Taxonomy" id="400682"/>
    <lineage>
        <taxon>Eukaryota</taxon>
        <taxon>Metazoa</taxon>
        <taxon>Porifera</taxon>
        <taxon>Demospongiae</taxon>
        <taxon>Heteroscleromorpha</taxon>
        <taxon>Haplosclerida</taxon>
        <taxon>Niphatidae</taxon>
        <taxon>Amphimedon</taxon>
    </lineage>
</organism>
<feature type="region of interest" description="Disordered" evidence="2">
    <location>
        <begin position="400"/>
        <end position="446"/>
    </location>
</feature>
<dbReference type="GO" id="GO:0003755">
    <property type="term" value="F:peptidyl-prolyl cis-trans isomerase activity"/>
    <property type="evidence" value="ECO:0007669"/>
    <property type="project" value="UniProtKB-KW"/>
</dbReference>
<keyword evidence="1" id="KW-0697">Rotamase</keyword>
<dbReference type="Pfam" id="PF23649">
    <property type="entry name" value="FKBP15"/>
    <property type="match status" value="1"/>
</dbReference>
<dbReference type="InterPro" id="IPR001179">
    <property type="entry name" value="PPIase_FKBP_dom"/>
</dbReference>
<proteinExistence type="predicted"/>
<protein>
    <recommendedName>
        <fullName evidence="1">peptidylprolyl isomerase</fullName>
        <ecNumber evidence="1">5.2.1.8</ecNumber>
    </recommendedName>
</protein>
<dbReference type="OrthoDB" id="77911at2759"/>
<dbReference type="Gene3D" id="3.10.50.40">
    <property type="match status" value="1"/>
</dbReference>
<dbReference type="SUPFAM" id="SSF54534">
    <property type="entry name" value="FKBP-like"/>
    <property type="match status" value="1"/>
</dbReference>
<dbReference type="InterPro" id="IPR056598">
    <property type="entry name" value="FKBP-15_dom"/>
</dbReference>
<comment type="catalytic activity">
    <reaction evidence="1">
        <text>[protein]-peptidylproline (omega=180) = [protein]-peptidylproline (omega=0)</text>
        <dbReference type="Rhea" id="RHEA:16237"/>
        <dbReference type="Rhea" id="RHEA-COMP:10747"/>
        <dbReference type="Rhea" id="RHEA-COMP:10748"/>
        <dbReference type="ChEBI" id="CHEBI:83833"/>
        <dbReference type="ChEBI" id="CHEBI:83834"/>
        <dbReference type="EC" id="5.2.1.8"/>
    </reaction>
</comment>
<evidence type="ECO:0000256" key="1">
    <source>
        <dbReference type="PROSITE-ProRule" id="PRU00277"/>
    </source>
</evidence>
<dbReference type="Pfam" id="PF00254">
    <property type="entry name" value="FKBP_C"/>
    <property type="match status" value="1"/>
</dbReference>
<dbReference type="PANTHER" id="PTHR44927">
    <property type="entry name" value="FK506-BINDING PROTEIN 15"/>
    <property type="match status" value="1"/>
</dbReference>
<reference evidence="4" key="1">
    <citation type="submission" date="2017-05" db="UniProtKB">
        <authorList>
            <consortium name="EnsemblMetazoa"/>
        </authorList>
    </citation>
    <scope>IDENTIFICATION</scope>
</reference>
<dbReference type="PANTHER" id="PTHR44927:SF1">
    <property type="entry name" value="FK506-BINDING PROTEIN 15"/>
    <property type="match status" value="1"/>
</dbReference>
<feature type="compositionally biased region" description="Acidic residues" evidence="2">
    <location>
        <begin position="434"/>
        <end position="446"/>
    </location>
</feature>
<evidence type="ECO:0000256" key="2">
    <source>
        <dbReference type="SAM" id="MobiDB-lite"/>
    </source>
</evidence>
<dbReference type="EC" id="5.2.1.8" evidence="1"/>
<keyword evidence="1" id="KW-0413">Isomerase</keyword>
<sequence>MLLYLSNNKHVTSVKVDASFNMTIQASNYASFYDDARQAWSLHFTSTEDAVKLAKEIAVCKANSVGPAFSQLLKQDLVLGEGQPVDKGDSVEVVYTGCLLENNGIGKVFDSNDKGFRFKVGAGKVIRGWDEGTVGLCKGGRRVLIIPSSLAYGSQGVSGRIPPNANLVFDVEVKKVKHSKEKKQEVTIATPPKIDTPPIDRKSSDTVRDRTQSFEDQLVQHQTTEVRLELAKLVSKVEDISGKIDKMREEGADSGLGGALAARGPSPSMEATVLLHNIQRIIQDNEHLKRDVFEKSARIETQNTKIAELLERNQRFVEQSNTMMEQRSDTFKNTAAQSQVKVLQLEQEKVQLTTDLSSTTAQLSTLHMEMSNIRKNESDLKQQLATTVAELHQNTQNFTILKQKQDEPAAKQDEPTKDSPETTKAKPPPNPLFGDDDDDDKDEWWN</sequence>
<dbReference type="EnsemblMetazoa" id="Aqu2.1.17552_001">
    <property type="protein sequence ID" value="Aqu2.1.17552_001"/>
    <property type="gene ID" value="Aqu2.1.17552"/>
</dbReference>
<dbReference type="InterPro" id="IPR046357">
    <property type="entry name" value="PPIase_dom_sf"/>
</dbReference>
<dbReference type="PROSITE" id="PS50059">
    <property type="entry name" value="FKBP_PPIASE"/>
    <property type="match status" value="1"/>
</dbReference>
<evidence type="ECO:0000313" key="4">
    <source>
        <dbReference type="EnsemblMetazoa" id="Aqu2.1.17552_001"/>
    </source>
</evidence>
<evidence type="ECO:0000259" key="3">
    <source>
        <dbReference type="PROSITE" id="PS50059"/>
    </source>
</evidence>
<dbReference type="AlphaFoldDB" id="A0A1X7TQY7"/>
<accession>A0A1X7TQY7</accession>
<feature type="domain" description="PPIase FKBP-type" evidence="3">
    <location>
        <begin position="88"/>
        <end position="177"/>
    </location>
</feature>
<name>A0A1X7TQY7_AMPQE</name>